<dbReference type="InterPro" id="IPR026103">
    <property type="entry name" value="HARBI1_animal"/>
</dbReference>
<evidence type="ECO:0000256" key="4">
    <source>
        <dbReference type="ARBA" id="ARBA00006958"/>
    </source>
</evidence>
<keyword evidence="6" id="KW-0963">Cytoplasm</keyword>
<comment type="function">
    <text evidence="12">Transposase-derived protein that may have nuclease activity. Does not have transposase activity.</text>
</comment>
<sequence>MSGAPIVTTDEMSDWHSMMVSLMWNVQAWRNWIQENIDRAVTNPSHANIMLDETWIKFLRQVTIEALQWRQYNNFSRQFTLRLAQRYRDKKIASIYSLHVFVHDRLAPRLEPLGAGVGGERVRRGARRRGGGRRLRGRGHLGSADYAQLMEYAVIAAVVAGAVQTLLESSDDDSSDDEDFIYCFGNRAGQNIIPRIENYVETTVFRMTDETFKSHFRMRRDTFEFLINLLGPDLQKQSAQYGRHPISVEKQLLLSIWTFATPDSYRSVCDRFDVGKATAWRTIWKVVKSIYNYLPVYIKWPTPEEARITSNYVYQRYGFPNVLGAVDGTHIKIAQPKEYHASYINRKGFHSIQTQLVCDHKLKFIHAYCGEAGSVHDARVFRLSHLQDYCTAEYFPDDTHLLGDKAYSIQPCIMVPYRNNGNMNRECIRYNMIHSSSRMMIERANGLLKGRFRSLLDKLPFKRTDLIPYYVITCCILHNICILRDDLIEIPILVNHEIPAFDIDVEVNNAIKVAGMNKREQIKNLINNL</sequence>
<proteinExistence type="inferred from homology"/>
<keyword evidence="15" id="KW-1185">Reference proteome</keyword>
<gene>
    <name evidence="14" type="ORF">EEDITHA_LOCUS15558</name>
</gene>
<keyword evidence="8" id="KW-0479">Metal-binding</keyword>
<evidence type="ECO:0000256" key="6">
    <source>
        <dbReference type="ARBA" id="ARBA00022490"/>
    </source>
</evidence>
<dbReference type="GO" id="GO:0004518">
    <property type="term" value="F:nuclease activity"/>
    <property type="evidence" value="ECO:0007669"/>
    <property type="project" value="UniProtKB-KW"/>
</dbReference>
<dbReference type="EMBL" id="CAKOGL010000023">
    <property type="protein sequence ID" value="CAH2100732.1"/>
    <property type="molecule type" value="Genomic_DNA"/>
</dbReference>
<dbReference type="GO" id="GO:0016787">
    <property type="term" value="F:hydrolase activity"/>
    <property type="evidence" value="ECO:0007669"/>
    <property type="project" value="UniProtKB-KW"/>
</dbReference>
<feature type="domain" description="DDE Tnp4" evidence="13">
    <location>
        <begin position="326"/>
        <end position="479"/>
    </location>
</feature>
<evidence type="ECO:0000256" key="9">
    <source>
        <dbReference type="ARBA" id="ARBA00022801"/>
    </source>
</evidence>
<evidence type="ECO:0000256" key="3">
    <source>
        <dbReference type="ARBA" id="ARBA00004496"/>
    </source>
</evidence>
<evidence type="ECO:0000256" key="1">
    <source>
        <dbReference type="ARBA" id="ARBA00001968"/>
    </source>
</evidence>
<comment type="similarity">
    <text evidence="4">Belongs to the HARBI1 family.</text>
</comment>
<evidence type="ECO:0000256" key="8">
    <source>
        <dbReference type="ARBA" id="ARBA00022723"/>
    </source>
</evidence>
<comment type="cofactor">
    <cofactor evidence="1">
        <name>a divalent metal cation</name>
        <dbReference type="ChEBI" id="CHEBI:60240"/>
    </cofactor>
</comment>
<evidence type="ECO:0000256" key="12">
    <source>
        <dbReference type="ARBA" id="ARBA00045850"/>
    </source>
</evidence>
<evidence type="ECO:0000256" key="7">
    <source>
        <dbReference type="ARBA" id="ARBA00022722"/>
    </source>
</evidence>
<protein>
    <recommendedName>
        <fullName evidence="5">Putative nuclease HARBI1</fullName>
    </recommendedName>
    <alternativeName>
        <fullName evidence="11">Harbinger transposase-derived nuclease</fullName>
    </alternativeName>
</protein>
<dbReference type="PRINTS" id="PR02086">
    <property type="entry name" value="PUTNUCHARBI1"/>
</dbReference>
<dbReference type="InterPro" id="IPR045249">
    <property type="entry name" value="HARBI1-like"/>
</dbReference>
<accession>A0AAU9US73</accession>
<dbReference type="AlphaFoldDB" id="A0AAU9US73"/>
<organism evidence="14 15">
    <name type="scientific">Euphydryas editha</name>
    <name type="common">Edith's checkerspot</name>
    <dbReference type="NCBI Taxonomy" id="104508"/>
    <lineage>
        <taxon>Eukaryota</taxon>
        <taxon>Metazoa</taxon>
        <taxon>Ecdysozoa</taxon>
        <taxon>Arthropoda</taxon>
        <taxon>Hexapoda</taxon>
        <taxon>Insecta</taxon>
        <taxon>Pterygota</taxon>
        <taxon>Neoptera</taxon>
        <taxon>Endopterygota</taxon>
        <taxon>Lepidoptera</taxon>
        <taxon>Glossata</taxon>
        <taxon>Ditrysia</taxon>
        <taxon>Papilionoidea</taxon>
        <taxon>Nymphalidae</taxon>
        <taxon>Nymphalinae</taxon>
        <taxon>Euphydryas</taxon>
    </lineage>
</organism>
<keyword evidence="9" id="KW-0378">Hydrolase</keyword>
<evidence type="ECO:0000256" key="5">
    <source>
        <dbReference type="ARBA" id="ARBA00015519"/>
    </source>
</evidence>
<dbReference type="InterPro" id="IPR027806">
    <property type="entry name" value="HARBI1_dom"/>
</dbReference>
<dbReference type="GO" id="GO:0005737">
    <property type="term" value="C:cytoplasm"/>
    <property type="evidence" value="ECO:0007669"/>
    <property type="project" value="UniProtKB-SubCell"/>
</dbReference>
<dbReference type="PANTHER" id="PTHR22930">
    <property type="match status" value="1"/>
</dbReference>
<keyword evidence="10" id="KW-0539">Nucleus</keyword>
<reference evidence="14" key="1">
    <citation type="submission" date="2022-03" db="EMBL/GenBank/DDBJ databases">
        <authorList>
            <person name="Tunstrom K."/>
        </authorList>
    </citation>
    <scope>NUCLEOTIDE SEQUENCE</scope>
</reference>
<comment type="caution">
    <text evidence="14">The sequence shown here is derived from an EMBL/GenBank/DDBJ whole genome shotgun (WGS) entry which is preliminary data.</text>
</comment>
<evidence type="ECO:0000256" key="10">
    <source>
        <dbReference type="ARBA" id="ARBA00023242"/>
    </source>
</evidence>
<evidence type="ECO:0000256" key="11">
    <source>
        <dbReference type="ARBA" id="ARBA00030126"/>
    </source>
</evidence>
<dbReference type="Pfam" id="PF13359">
    <property type="entry name" value="DDE_Tnp_4"/>
    <property type="match status" value="1"/>
</dbReference>
<evidence type="ECO:0000313" key="15">
    <source>
        <dbReference type="Proteomes" id="UP001153954"/>
    </source>
</evidence>
<name>A0AAU9US73_EUPED</name>
<dbReference type="GO" id="GO:0046872">
    <property type="term" value="F:metal ion binding"/>
    <property type="evidence" value="ECO:0007669"/>
    <property type="project" value="UniProtKB-KW"/>
</dbReference>
<dbReference type="GO" id="GO:0005634">
    <property type="term" value="C:nucleus"/>
    <property type="evidence" value="ECO:0007669"/>
    <property type="project" value="UniProtKB-SubCell"/>
</dbReference>
<keyword evidence="7" id="KW-0540">Nuclease</keyword>
<dbReference type="Proteomes" id="UP001153954">
    <property type="component" value="Unassembled WGS sequence"/>
</dbReference>
<dbReference type="PANTHER" id="PTHR22930:SF85">
    <property type="entry name" value="GH03217P-RELATED"/>
    <property type="match status" value="1"/>
</dbReference>
<comment type="subcellular location">
    <subcellularLocation>
        <location evidence="3">Cytoplasm</location>
    </subcellularLocation>
    <subcellularLocation>
        <location evidence="2">Nucleus</location>
    </subcellularLocation>
</comment>
<evidence type="ECO:0000313" key="14">
    <source>
        <dbReference type="EMBL" id="CAH2100732.1"/>
    </source>
</evidence>
<evidence type="ECO:0000259" key="13">
    <source>
        <dbReference type="Pfam" id="PF13359"/>
    </source>
</evidence>
<evidence type="ECO:0000256" key="2">
    <source>
        <dbReference type="ARBA" id="ARBA00004123"/>
    </source>
</evidence>